<keyword evidence="2" id="KW-1185">Reference proteome</keyword>
<evidence type="ECO:0000313" key="2">
    <source>
        <dbReference type="Proteomes" id="UP000320593"/>
    </source>
</evidence>
<dbReference type="Proteomes" id="UP000320593">
    <property type="component" value="Unassembled WGS sequence"/>
</dbReference>
<accession>A0A562SHM6</accession>
<sequence>MMHKWTSNIGFRPGRHVLLAAAMAVVAGCQSNTSQTELLAANDYRLRHPIVITEQPQTLDLPVGSHTRSLNRDLKDAVAQFGAESVHHGNGRVDMQVPSGAANEAAVHEVSKQVRAALKRGGARSVTTRSYPVGDAKADAPIRLSYPRLKASAGPCGEWPKNIGGSVNQNVDYENFGCATQANLAAMVSNPADLLTPRASAPADQNRRATVYEKYRKGESTAAEFTEGVGAEVAE</sequence>
<reference evidence="1 2" key="1">
    <citation type="submission" date="2019-07" db="EMBL/GenBank/DDBJ databases">
        <title>Genomic Encyclopedia of Archaeal and Bacterial Type Strains, Phase II (KMG-II): from individual species to whole genera.</title>
        <authorList>
            <person name="Goeker M."/>
        </authorList>
    </citation>
    <scope>NUCLEOTIDE SEQUENCE [LARGE SCALE GENOMIC DNA]</scope>
    <source>
        <strain evidence="1 2">ATCC BAA-252</strain>
    </source>
</reference>
<dbReference type="NCBIfam" id="TIGR02522">
    <property type="entry name" value="pilus_cpaD"/>
    <property type="match status" value="1"/>
</dbReference>
<organism evidence="1 2">
    <name type="scientific">Roseibium hamelinense</name>
    <dbReference type="NCBI Taxonomy" id="150831"/>
    <lineage>
        <taxon>Bacteria</taxon>
        <taxon>Pseudomonadati</taxon>
        <taxon>Pseudomonadota</taxon>
        <taxon>Alphaproteobacteria</taxon>
        <taxon>Hyphomicrobiales</taxon>
        <taxon>Stappiaceae</taxon>
        <taxon>Roseibium</taxon>
    </lineage>
</organism>
<evidence type="ECO:0000313" key="1">
    <source>
        <dbReference type="EMBL" id="TWI80789.1"/>
    </source>
</evidence>
<dbReference type="InterPro" id="IPR019027">
    <property type="entry name" value="Pilus_biogenesis_CpaD-related"/>
</dbReference>
<dbReference type="AlphaFoldDB" id="A0A562SHM6"/>
<dbReference type="PROSITE" id="PS51257">
    <property type="entry name" value="PROKAR_LIPOPROTEIN"/>
    <property type="match status" value="1"/>
</dbReference>
<proteinExistence type="predicted"/>
<dbReference type="EMBL" id="VLLF01000011">
    <property type="protein sequence ID" value="TWI80789.1"/>
    <property type="molecule type" value="Genomic_DNA"/>
</dbReference>
<dbReference type="RefSeq" id="WP_208995335.1">
    <property type="nucleotide sequence ID" value="NZ_SMLY01000077.1"/>
</dbReference>
<gene>
    <name evidence="1" type="ORF">JM93_04003</name>
</gene>
<dbReference type="InterPro" id="IPR013361">
    <property type="entry name" value="Pilus_CpaD"/>
</dbReference>
<protein>
    <submittedName>
        <fullName evidence="1">Pilus assembly protein CpaD</fullName>
    </submittedName>
</protein>
<name>A0A562SHM6_9HYPH</name>
<dbReference type="Pfam" id="PF09476">
    <property type="entry name" value="Pilus_CpaD"/>
    <property type="match status" value="1"/>
</dbReference>
<comment type="caution">
    <text evidence="1">The sequence shown here is derived from an EMBL/GenBank/DDBJ whole genome shotgun (WGS) entry which is preliminary data.</text>
</comment>